<evidence type="ECO:0000313" key="3">
    <source>
        <dbReference type="Proteomes" id="UP000070544"/>
    </source>
</evidence>
<dbReference type="Proteomes" id="UP000070544">
    <property type="component" value="Unassembled WGS sequence"/>
</dbReference>
<name>A0A139AJP5_GONPJ</name>
<proteinExistence type="predicted"/>
<feature type="compositionally biased region" description="Basic and acidic residues" evidence="1">
    <location>
        <begin position="158"/>
        <end position="167"/>
    </location>
</feature>
<dbReference type="AlphaFoldDB" id="A0A139AJP5"/>
<gene>
    <name evidence="2" type="ORF">M427DRAFT_268688</name>
</gene>
<reference evidence="2 3" key="1">
    <citation type="journal article" date="2015" name="Genome Biol. Evol.">
        <title>Phylogenomic analyses indicate that early fungi evolved digesting cell walls of algal ancestors of land plants.</title>
        <authorList>
            <person name="Chang Y."/>
            <person name="Wang S."/>
            <person name="Sekimoto S."/>
            <person name="Aerts A.L."/>
            <person name="Choi C."/>
            <person name="Clum A."/>
            <person name="LaButti K.M."/>
            <person name="Lindquist E.A."/>
            <person name="Yee Ngan C."/>
            <person name="Ohm R.A."/>
            <person name="Salamov A.A."/>
            <person name="Grigoriev I.V."/>
            <person name="Spatafora J.W."/>
            <person name="Berbee M.L."/>
        </authorList>
    </citation>
    <scope>NUCLEOTIDE SEQUENCE [LARGE SCALE GENOMIC DNA]</scope>
    <source>
        <strain evidence="2 3">JEL478</strain>
    </source>
</reference>
<accession>A0A139AJP5</accession>
<feature type="compositionally biased region" description="Low complexity" evidence="1">
    <location>
        <begin position="212"/>
        <end position="223"/>
    </location>
</feature>
<organism evidence="2 3">
    <name type="scientific">Gonapodya prolifera (strain JEL478)</name>
    <name type="common">Monoblepharis prolifera</name>
    <dbReference type="NCBI Taxonomy" id="1344416"/>
    <lineage>
        <taxon>Eukaryota</taxon>
        <taxon>Fungi</taxon>
        <taxon>Fungi incertae sedis</taxon>
        <taxon>Chytridiomycota</taxon>
        <taxon>Chytridiomycota incertae sedis</taxon>
        <taxon>Monoblepharidomycetes</taxon>
        <taxon>Monoblepharidales</taxon>
        <taxon>Gonapodyaceae</taxon>
        <taxon>Gonapodya</taxon>
    </lineage>
</organism>
<keyword evidence="3" id="KW-1185">Reference proteome</keyword>
<evidence type="ECO:0000256" key="1">
    <source>
        <dbReference type="SAM" id="MobiDB-lite"/>
    </source>
</evidence>
<feature type="compositionally biased region" description="Basic and acidic residues" evidence="1">
    <location>
        <begin position="27"/>
        <end position="44"/>
    </location>
</feature>
<dbReference type="EMBL" id="KQ965749">
    <property type="protein sequence ID" value="KXS16991.1"/>
    <property type="molecule type" value="Genomic_DNA"/>
</dbReference>
<feature type="region of interest" description="Disordered" evidence="1">
    <location>
        <begin position="1"/>
        <end position="442"/>
    </location>
</feature>
<sequence>MSGQGHVDTDTSSRTSAWRKPYSSRHASRDRQETSDDGKLDTDRSTPPARVSAAKRSYYEDYSAITENSAAPYLPPGGSMVSRSDRLNTDTTTHAQQRLHRLSRGMVGTDDQMDVDTSTPTKRYRVPGGMVGADVDDSSGTEKSAPPPRISAGGMPVGREDRDDPSATEKFGSPARIHSDAAAAGSSQSRGTVRHPDPDTEKSAPPPRGLVSSASGGTAYGTSNVYINGGSGSFHTEIEHSGPPPKRGASPHPSREDAEPEPEMSGPPPRNLASGGAFGGSSYRDGVEHSGPPPKRGASPHPSREDTEPEPEMSGPPPRDLASGGAFGGSSYRNGVEHSGPPPTYGTWPMRQVSHNPSTGGGAAYQSTFNDPEDSSPPPHRASNGWGGLARGPSQTDESGPGETWSARGISQGPPQGYYGQNFRGDPMDTESSAPAPLHRRR</sequence>
<evidence type="ECO:0000313" key="2">
    <source>
        <dbReference type="EMBL" id="KXS16991.1"/>
    </source>
</evidence>
<protein>
    <submittedName>
        <fullName evidence="2">Uncharacterized protein</fullName>
    </submittedName>
</protein>